<dbReference type="FunFam" id="1.10.10.10:FF:000001">
    <property type="entry name" value="LysR family transcriptional regulator"/>
    <property type="match status" value="1"/>
</dbReference>
<evidence type="ECO:0000313" key="6">
    <source>
        <dbReference type="EMBL" id="SFD65283.1"/>
    </source>
</evidence>
<keyword evidence="4" id="KW-0804">Transcription</keyword>
<dbReference type="InterPro" id="IPR000847">
    <property type="entry name" value="LysR_HTH_N"/>
</dbReference>
<dbReference type="InterPro" id="IPR005119">
    <property type="entry name" value="LysR_subst-bd"/>
</dbReference>
<dbReference type="Gene3D" id="1.10.10.10">
    <property type="entry name" value="Winged helix-like DNA-binding domain superfamily/Winged helix DNA-binding domain"/>
    <property type="match status" value="1"/>
</dbReference>
<dbReference type="GO" id="GO:0006351">
    <property type="term" value="P:DNA-templated transcription"/>
    <property type="evidence" value="ECO:0007669"/>
    <property type="project" value="TreeGrafter"/>
</dbReference>
<keyword evidence="3 6" id="KW-0238">DNA-binding</keyword>
<dbReference type="GO" id="GO:0003700">
    <property type="term" value="F:DNA-binding transcription factor activity"/>
    <property type="evidence" value="ECO:0007669"/>
    <property type="project" value="InterPro"/>
</dbReference>
<accession>A0A1I1U973</accession>
<evidence type="ECO:0000256" key="3">
    <source>
        <dbReference type="ARBA" id="ARBA00023125"/>
    </source>
</evidence>
<dbReference type="GO" id="GO:0043565">
    <property type="term" value="F:sequence-specific DNA binding"/>
    <property type="evidence" value="ECO:0007669"/>
    <property type="project" value="TreeGrafter"/>
</dbReference>
<name>A0A1I1U973_PSEOC</name>
<dbReference type="PANTHER" id="PTHR30537:SF1">
    <property type="entry name" value="HTH-TYPE TRANSCRIPTIONAL REGULATOR PGRR"/>
    <property type="match status" value="1"/>
</dbReference>
<evidence type="ECO:0000256" key="4">
    <source>
        <dbReference type="ARBA" id="ARBA00023163"/>
    </source>
</evidence>
<evidence type="ECO:0000256" key="2">
    <source>
        <dbReference type="ARBA" id="ARBA00023015"/>
    </source>
</evidence>
<dbReference type="RefSeq" id="WP_093502593.1">
    <property type="nucleotide sequence ID" value="NZ_BSSG01000004.1"/>
</dbReference>
<reference evidence="7" key="1">
    <citation type="submission" date="2016-10" db="EMBL/GenBank/DDBJ databases">
        <authorList>
            <person name="Varghese N."/>
            <person name="Submissions S."/>
        </authorList>
    </citation>
    <scope>NUCLEOTIDE SEQUENCE [LARGE SCALE GENOMIC DNA]</scope>
    <source>
        <strain evidence="7">JCM 2783</strain>
    </source>
</reference>
<dbReference type="AlphaFoldDB" id="A0A1I1U973"/>
<dbReference type="PANTHER" id="PTHR30537">
    <property type="entry name" value="HTH-TYPE TRANSCRIPTIONAL REGULATOR"/>
    <property type="match status" value="1"/>
</dbReference>
<dbReference type="Proteomes" id="UP000243950">
    <property type="component" value="Unassembled WGS sequence"/>
</dbReference>
<dbReference type="SUPFAM" id="SSF46785">
    <property type="entry name" value="Winged helix' DNA-binding domain"/>
    <property type="match status" value="1"/>
</dbReference>
<dbReference type="InterPro" id="IPR036388">
    <property type="entry name" value="WH-like_DNA-bd_sf"/>
</dbReference>
<dbReference type="InterPro" id="IPR036390">
    <property type="entry name" value="WH_DNA-bd_sf"/>
</dbReference>
<keyword evidence="7" id="KW-1185">Reference proteome</keyword>
<evidence type="ECO:0000259" key="5">
    <source>
        <dbReference type="PROSITE" id="PS50931"/>
    </source>
</evidence>
<organism evidence="6 7">
    <name type="scientific">Pseudomonas straminea</name>
    <dbReference type="NCBI Taxonomy" id="47882"/>
    <lineage>
        <taxon>Bacteria</taxon>
        <taxon>Pseudomonadati</taxon>
        <taxon>Pseudomonadota</taxon>
        <taxon>Gammaproteobacteria</taxon>
        <taxon>Pseudomonadales</taxon>
        <taxon>Pseudomonadaceae</taxon>
        <taxon>Phytopseudomonas</taxon>
    </lineage>
</organism>
<dbReference type="InterPro" id="IPR058163">
    <property type="entry name" value="LysR-type_TF_proteobact-type"/>
</dbReference>
<protein>
    <submittedName>
        <fullName evidence="6">DNA-binding transcriptional regulator, LysR family</fullName>
    </submittedName>
</protein>
<keyword evidence="2" id="KW-0805">Transcription regulation</keyword>
<dbReference type="Pfam" id="PF03466">
    <property type="entry name" value="LysR_substrate"/>
    <property type="match status" value="1"/>
</dbReference>
<comment type="similarity">
    <text evidence="1">Belongs to the LysR transcriptional regulatory family.</text>
</comment>
<dbReference type="Gene3D" id="3.40.190.290">
    <property type="match status" value="1"/>
</dbReference>
<sequence>MSRPSLSDLTALMAVAQHRSFRKAADELGISRSALSHAIAALERRLGVRLLHRTTRSVAPTEAGEHFLQRLSPVLQELDQAIDALTEEGGHPTGTLRINGGEEAMRVLLKRVVPAFLARYPQVSLDLVSDGHLVDVVREGFDAGIRLAEAVPQDMIAVALSEDFRFLAVASPEYLASAGRPETPEDLSNHCCIRQRLPSGKLYRWEFEQRGQEVAVDVPGSLTLNHTQLMIEAAAAGLGIAYVPDMAAQCWLEEGKLVAVLEDWSPPVGGLRLYYPGHRHVSAALRAFIEVMKSVR</sequence>
<evidence type="ECO:0000256" key="1">
    <source>
        <dbReference type="ARBA" id="ARBA00009437"/>
    </source>
</evidence>
<gene>
    <name evidence="6" type="ORF">SAMN05216372_10325</name>
</gene>
<dbReference type="EMBL" id="FOMO01000003">
    <property type="protein sequence ID" value="SFD65283.1"/>
    <property type="molecule type" value="Genomic_DNA"/>
</dbReference>
<evidence type="ECO:0000313" key="7">
    <source>
        <dbReference type="Proteomes" id="UP000243950"/>
    </source>
</evidence>
<dbReference type="SUPFAM" id="SSF53850">
    <property type="entry name" value="Periplasmic binding protein-like II"/>
    <property type="match status" value="1"/>
</dbReference>
<dbReference type="CDD" id="cd08474">
    <property type="entry name" value="PBP2_CrgA_like_5"/>
    <property type="match status" value="1"/>
</dbReference>
<proteinExistence type="inferred from homology"/>
<feature type="domain" description="HTH lysR-type" evidence="5">
    <location>
        <begin position="4"/>
        <end position="61"/>
    </location>
</feature>
<dbReference type="PROSITE" id="PS50931">
    <property type="entry name" value="HTH_LYSR"/>
    <property type="match status" value="1"/>
</dbReference>
<dbReference type="PRINTS" id="PR00039">
    <property type="entry name" value="HTHLYSR"/>
</dbReference>
<dbReference type="Pfam" id="PF00126">
    <property type="entry name" value="HTH_1"/>
    <property type="match status" value="1"/>
</dbReference>